<protein>
    <submittedName>
        <fullName evidence="1">Uncharacterized protein</fullName>
    </submittedName>
</protein>
<evidence type="ECO:0000313" key="2">
    <source>
        <dbReference type="Proteomes" id="UP000617145"/>
    </source>
</evidence>
<dbReference type="AlphaFoldDB" id="A0A8J2ZN74"/>
<reference evidence="1" key="1">
    <citation type="journal article" date="2014" name="Int. J. Syst. Evol. Microbiol.">
        <title>Complete genome sequence of Corynebacterium casei LMG S-19264T (=DSM 44701T), isolated from a smear-ripened cheese.</title>
        <authorList>
            <consortium name="US DOE Joint Genome Institute (JGI-PGF)"/>
            <person name="Walter F."/>
            <person name="Albersmeier A."/>
            <person name="Kalinowski J."/>
            <person name="Ruckert C."/>
        </authorList>
    </citation>
    <scope>NUCLEOTIDE SEQUENCE</scope>
    <source>
        <strain evidence="1">CGMCC 1.15762</strain>
    </source>
</reference>
<reference evidence="1" key="2">
    <citation type="submission" date="2020-09" db="EMBL/GenBank/DDBJ databases">
        <authorList>
            <person name="Sun Q."/>
            <person name="Zhou Y."/>
        </authorList>
    </citation>
    <scope>NUCLEOTIDE SEQUENCE</scope>
    <source>
        <strain evidence="1">CGMCC 1.15762</strain>
    </source>
</reference>
<comment type="caution">
    <text evidence="1">The sequence shown here is derived from an EMBL/GenBank/DDBJ whole genome shotgun (WGS) entry which is preliminary data.</text>
</comment>
<keyword evidence="2" id="KW-1185">Reference proteome</keyword>
<dbReference type="Proteomes" id="UP000617145">
    <property type="component" value="Unassembled WGS sequence"/>
</dbReference>
<accession>A0A8J2ZN74</accession>
<gene>
    <name evidence="1" type="ORF">GCM10011415_35990</name>
</gene>
<dbReference type="EMBL" id="BMJV01000008">
    <property type="protein sequence ID" value="GGG83008.1"/>
    <property type="molecule type" value="Genomic_DNA"/>
</dbReference>
<name>A0A8J2ZN74_9RHOB</name>
<evidence type="ECO:0000313" key="1">
    <source>
        <dbReference type="EMBL" id="GGG83008.1"/>
    </source>
</evidence>
<organism evidence="1 2">
    <name type="scientific">Salipiger pallidus</name>
    <dbReference type="NCBI Taxonomy" id="1775170"/>
    <lineage>
        <taxon>Bacteria</taxon>
        <taxon>Pseudomonadati</taxon>
        <taxon>Pseudomonadota</taxon>
        <taxon>Alphaproteobacteria</taxon>
        <taxon>Rhodobacterales</taxon>
        <taxon>Roseobacteraceae</taxon>
        <taxon>Salipiger</taxon>
    </lineage>
</organism>
<sequence length="106" mass="12174">MAQWGWLAMVRPWTRGRLEAVGTLMKTIKPTQAVATILSRYQRRRNCQVPVTATDVYADTLARVCGDDVDLDPVERGLIHLKRHKVISGRRLVTLLARHQREIRSE</sequence>
<proteinExistence type="predicted"/>